<comment type="caution">
    <text evidence="2">The sequence shown here is derived from an EMBL/GenBank/DDBJ whole genome shotgun (WGS) entry which is preliminary data.</text>
</comment>
<proteinExistence type="predicted"/>
<protein>
    <submittedName>
        <fullName evidence="2">Uncharacterized protein</fullName>
    </submittedName>
</protein>
<evidence type="ECO:0000313" key="3">
    <source>
        <dbReference type="Proteomes" id="UP000821853"/>
    </source>
</evidence>
<feature type="region of interest" description="Disordered" evidence="1">
    <location>
        <begin position="1"/>
        <end position="135"/>
    </location>
</feature>
<dbReference type="Proteomes" id="UP000821853">
    <property type="component" value="Chromosome 1"/>
</dbReference>
<feature type="compositionally biased region" description="Basic and acidic residues" evidence="1">
    <location>
        <begin position="111"/>
        <end position="135"/>
    </location>
</feature>
<feature type="compositionally biased region" description="Polar residues" evidence="1">
    <location>
        <begin position="13"/>
        <end position="27"/>
    </location>
</feature>
<gene>
    <name evidence="2" type="ORF">HPB48_006846</name>
</gene>
<dbReference type="OrthoDB" id="5836119at2759"/>
<dbReference type="VEuPathDB" id="VectorBase:HLOH_062224"/>
<feature type="compositionally biased region" description="Basic and acidic residues" evidence="1">
    <location>
        <begin position="80"/>
        <end position="94"/>
    </location>
</feature>
<accession>A0A9J6FHB2</accession>
<evidence type="ECO:0000256" key="1">
    <source>
        <dbReference type="SAM" id="MobiDB-lite"/>
    </source>
</evidence>
<keyword evidence="3" id="KW-1185">Reference proteome</keyword>
<organism evidence="2 3">
    <name type="scientific">Haemaphysalis longicornis</name>
    <name type="common">Bush tick</name>
    <dbReference type="NCBI Taxonomy" id="44386"/>
    <lineage>
        <taxon>Eukaryota</taxon>
        <taxon>Metazoa</taxon>
        <taxon>Ecdysozoa</taxon>
        <taxon>Arthropoda</taxon>
        <taxon>Chelicerata</taxon>
        <taxon>Arachnida</taxon>
        <taxon>Acari</taxon>
        <taxon>Parasitiformes</taxon>
        <taxon>Ixodida</taxon>
        <taxon>Ixodoidea</taxon>
        <taxon>Ixodidae</taxon>
        <taxon>Haemaphysalinae</taxon>
        <taxon>Haemaphysalis</taxon>
    </lineage>
</organism>
<dbReference type="AlphaFoldDB" id="A0A9J6FHB2"/>
<evidence type="ECO:0000313" key="2">
    <source>
        <dbReference type="EMBL" id="KAH9361284.1"/>
    </source>
</evidence>
<name>A0A9J6FHB2_HAELO</name>
<reference evidence="2 3" key="1">
    <citation type="journal article" date="2020" name="Cell">
        <title>Large-Scale Comparative Analyses of Tick Genomes Elucidate Their Genetic Diversity and Vector Capacities.</title>
        <authorList>
            <consortium name="Tick Genome and Microbiome Consortium (TIGMIC)"/>
            <person name="Jia N."/>
            <person name="Wang J."/>
            <person name="Shi W."/>
            <person name="Du L."/>
            <person name="Sun Y."/>
            <person name="Zhan W."/>
            <person name="Jiang J.F."/>
            <person name="Wang Q."/>
            <person name="Zhang B."/>
            <person name="Ji P."/>
            <person name="Bell-Sakyi L."/>
            <person name="Cui X.M."/>
            <person name="Yuan T.T."/>
            <person name="Jiang B.G."/>
            <person name="Yang W.F."/>
            <person name="Lam T.T."/>
            <person name="Chang Q.C."/>
            <person name="Ding S.J."/>
            <person name="Wang X.J."/>
            <person name="Zhu J.G."/>
            <person name="Ruan X.D."/>
            <person name="Zhao L."/>
            <person name="Wei J.T."/>
            <person name="Ye R.Z."/>
            <person name="Que T.C."/>
            <person name="Du C.H."/>
            <person name="Zhou Y.H."/>
            <person name="Cheng J.X."/>
            <person name="Dai P.F."/>
            <person name="Guo W.B."/>
            <person name="Han X.H."/>
            <person name="Huang E.J."/>
            <person name="Li L.F."/>
            <person name="Wei W."/>
            <person name="Gao Y.C."/>
            <person name="Liu J.Z."/>
            <person name="Shao H.Z."/>
            <person name="Wang X."/>
            <person name="Wang C.C."/>
            <person name="Yang T.C."/>
            <person name="Huo Q.B."/>
            <person name="Li W."/>
            <person name="Chen H.Y."/>
            <person name="Chen S.E."/>
            <person name="Zhou L.G."/>
            <person name="Ni X.B."/>
            <person name="Tian J.H."/>
            <person name="Sheng Y."/>
            <person name="Liu T."/>
            <person name="Pan Y.S."/>
            <person name="Xia L.Y."/>
            <person name="Li J."/>
            <person name="Zhao F."/>
            <person name="Cao W.C."/>
        </authorList>
    </citation>
    <scope>NUCLEOTIDE SEQUENCE [LARGE SCALE GENOMIC DNA]</scope>
    <source>
        <strain evidence="2">HaeL-2018</strain>
    </source>
</reference>
<dbReference type="EMBL" id="JABSTR010000001">
    <property type="protein sequence ID" value="KAH9361284.1"/>
    <property type="molecule type" value="Genomic_DNA"/>
</dbReference>
<sequence>MHLLGPGVPAMSGTPNGTPSKANSSPQLPRGILGRSGTPLLPGARLPSLRGPRDLTLSGGTPGVKRTFTPNVAATRRAPVQKEEDGSGKGRGWDAVRGSHHQGGGRGRQWNRGDGKGRNSSDRGRPSGRGDRISDRFIQTQGATFAQGVEGEAKATSGLMSAGFPIFKDDFSLFSSCVSDEGKLQKHPCFIDDGSGEIPRLFPTTLPLLVPSGSASELKPLVKPEIPVKSEVPVVKQEPTEEPVLAKAVPSTALKRTSLADLCTDPNLPGLPCFATTVVSMQQLCSRSY</sequence>